<reference evidence="2" key="1">
    <citation type="submission" date="2022-10" db="EMBL/GenBank/DDBJ databases">
        <title>Tapping the CABI collections for fungal endophytes: first genome assemblies for Collariella, Neodidymelliopsis, Ascochyta clinopodiicola, Didymella pomorum, Didymosphaeria variabile, Neocosmospora piperis and Neocucurbitaria cava.</title>
        <authorList>
            <person name="Hill R."/>
        </authorList>
    </citation>
    <scope>NUCLEOTIDE SEQUENCE</scope>
    <source>
        <strain evidence="2">IMI 366586</strain>
    </source>
</reference>
<dbReference type="Proteomes" id="UP001140502">
    <property type="component" value="Unassembled WGS sequence"/>
</dbReference>
<feature type="region of interest" description="Disordered" evidence="1">
    <location>
        <begin position="320"/>
        <end position="484"/>
    </location>
</feature>
<sequence length="501" mass="55919">MKTPKKKKNKKAKDTFKDIETIDLTTSPASSSAPASSPSTRLDGYSVPNSPTNAAAADKAAMPPPSRPGGKSTYQPQGPNADQSGAGTDRPIPSPATTETPGNQTPRRNFSMACKVKVMELCLASKDIYLKMTPSPSFDQKPFWEHVLQGIESDPATRSLFKDWRDVRCYVDVWAQPRRSNLRENNLPAPSPGQPELDRAIDKWNLVFAQRFCVINQGYFESSIWTLAEEHIISIMQSEIQTWIAGALQKRMEELERYARPVLGYNRAPDDYNNPTRRLFYRSQAANPDDAMQVRETEGLISLVLDLQPRLRSAISEYIRNGESNGHGDNGQSSDGFQADDERQGSGHYEHTQHEVVPSIETPAPAPGYGRAPGYYSRNDRGISSSPRSGRSRGRSKKRKKPDQGQSTPSTNNLSIRTRVLPGYGDSTGSGPKRQRVNEAGPVWARDTSDNPFVTPQPRRRAHRPESPGRFREETAEFNNMTPDSKADMLFKAIKEIRREK</sequence>
<comment type="caution">
    <text evidence="2">The sequence shown here is derived from an EMBL/GenBank/DDBJ whole genome shotgun (WGS) entry which is preliminary data.</text>
</comment>
<accession>A0A9W8WGG3</accession>
<feature type="region of interest" description="Disordered" evidence="1">
    <location>
        <begin position="1"/>
        <end position="109"/>
    </location>
</feature>
<name>A0A9W8WGG3_9HYPO</name>
<feature type="compositionally biased region" description="Polar residues" evidence="1">
    <location>
        <begin position="72"/>
        <end position="86"/>
    </location>
</feature>
<feature type="compositionally biased region" description="Basic residues" evidence="1">
    <location>
        <begin position="1"/>
        <end position="11"/>
    </location>
</feature>
<feature type="compositionally biased region" description="Polar residues" evidence="1">
    <location>
        <begin position="404"/>
        <end position="416"/>
    </location>
</feature>
<feature type="compositionally biased region" description="Low complexity" evidence="1">
    <location>
        <begin position="367"/>
        <end position="389"/>
    </location>
</feature>
<feature type="compositionally biased region" description="Low complexity" evidence="1">
    <location>
        <begin position="25"/>
        <end position="40"/>
    </location>
</feature>
<feature type="compositionally biased region" description="Basic residues" evidence="1">
    <location>
        <begin position="390"/>
        <end position="401"/>
    </location>
</feature>
<organism evidence="2 3">
    <name type="scientific">Fusarium piperis</name>
    <dbReference type="NCBI Taxonomy" id="1435070"/>
    <lineage>
        <taxon>Eukaryota</taxon>
        <taxon>Fungi</taxon>
        <taxon>Dikarya</taxon>
        <taxon>Ascomycota</taxon>
        <taxon>Pezizomycotina</taxon>
        <taxon>Sordariomycetes</taxon>
        <taxon>Hypocreomycetidae</taxon>
        <taxon>Hypocreales</taxon>
        <taxon>Nectriaceae</taxon>
        <taxon>Fusarium</taxon>
        <taxon>Fusarium solani species complex</taxon>
    </lineage>
</organism>
<dbReference type="AlphaFoldDB" id="A0A9W8WGG3"/>
<feature type="compositionally biased region" description="Basic and acidic residues" evidence="1">
    <location>
        <begin position="464"/>
        <end position="475"/>
    </location>
</feature>
<dbReference type="EMBL" id="JAPEUR010000066">
    <property type="protein sequence ID" value="KAJ4323796.1"/>
    <property type="molecule type" value="Genomic_DNA"/>
</dbReference>
<feature type="compositionally biased region" description="Basic and acidic residues" evidence="1">
    <location>
        <begin position="340"/>
        <end position="354"/>
    </location>
</feature>
<feature type="compositionally biased region" description="Polar residues" evidence="1">
    <location>
        <begin position="95"/>
        <end position="108"/>
    </location>
</feature>
<protein>
    <submittedName>
        <fullName evidence="2">Uncharacterized protein</fullName>
    </submittedName>
</protein>
<gene>
    <name evidence="2" type="ORF">N0V84_004142</name>
</gene>
<evidence type="ECO:0000256" key="1">
    <source>
        <dbReference type="SAM" id="MobiDB-lite"/>
    </source>
</evidence>
<evidence type="ECO:0000313" key="3">
    <source>
        <dbReference type="Proteomes" id="UP001140502"/>
    </source>
</evidence>
<keyword evidence="3" id="KW-1185">Reference proteome</keyword>
<evidence type="ECO:0000313" key="2">
    <source>
        <dbReference type="EMBL" id="KAJ4323796.1"/>
    </source>
</evidence>
<proteinExistence type="predicted"/>
<dbReference type="OrthoDB" id="5106886at2759"/>